<gene>
    <name evidence="1" type="ORF">M6B38_232915</name>
</gene>
<reference evidence="1" key="1">
    <citation type="journal article" date="2023" name="GigaByte">
        <title>Genome assembly of the bearded iris, Iris pallida Lam.</title>
        <authorList>
            <person name="Bruccoleri R.E."/>
            <person name="Oakeley E.J."/>
            <person name="Faust A.M.E."/>
            <person name="Altorfer M."/>
            <person name="Dessus-Babus S."/>
            <person name="Burckhardt D."/>
            <person name="Oertli M."/>
            <person name="Naumann U."/>
            <person name="Petersen F."/>
            <person name="Wong J."/>
        </authorList>
    </citation>
    <scope>NUCLEOTIDE SEQUENCE</scope>
    <source>
        <strain evidence="1">GSM-AAB239-AS_SAM_17_03QT</strain>
    </source>
</reference>
<name>A0AAX6DQC2_IRIPA</name>
<proteinExistence type="predicted"/>
<accession>A0AAX6DQC2</accession>
<sequence length="122" mass="13852">MNSPLRVRRFLFRVGVVDLTTGILSRTDRSFGPRCSCQMTVYRRPIDIDRIGLIFLARDLASTNSAPKLKSRHGFMNSLVHIGFIKDRSDTIACVSSESSPLLFQVRWRLFVTCTTSGRLSR</sequence>
<dbReference type="Proteomes" id="UP001140949">
    <property type="component" value="Unassembled WGS sequence"/>
</dbReference>
<dbReference type="AlphaFoldDB" id="A0AAX6DQC2"/>
<dbReference type="EMBL" id="JANAVB010042618">
    <property type="protein sequence ID" value="KAJ6793895.1"/>
    <property type="molecule type" value="Genomic_DNA"/>
</dbReference>
<keyword evidence="2" id="KW-1185">Reference proteome</keyword>
<comment type="caution">
    <text evidence="1">The sequence shown here is derived from an EMBL/GenBank/DDBJ whole genome shotgun (WGS) entry which is preliminary data.</text>
</comment>
<organism evidence="1 2">
    <name type="scientific">Iris pallida</name>
    <name type="common">Sweet iris</name>
    <dbReference type="NCBI Taxonomy" id="29817"/>
    <lineage>
        <taxon>Eukaryota</taxon>
        <taxon>Viridiplantae</taxon>
        <taxon>Streptophyta</taxon>
        <taxon>Embryophyta</taxon>
        <taxon>Tracheophyta</taxon>
        <taxon>Spermatophyta</taxon>
        <taxon>Magnoliopsida</taxon>
        <taxon>Liliopsida</taxon>
        <taxon>Asparagales</taxon>
        <taxon>Iridaceae</taxon>
        <taxon>Iridoideae</taxon>
        <taxon>Irideae</taxon>
        <taxon>Iris</taxon>
    </lineage>
</organism>
<evidence type="ECO:0000313" key="1">
    <source>
        <dbReference type="EMBL" id="KAJ6793895.1"/>
    </source>
</evidence>
<evidence type="ECO:0000313" key="2">
    <source>
        <dbReference type="Proteomes" id="UP001140949"/>
    </source>
</evidence>
<protein>
    <submittedName>
        <fullName evidence="1">Uncharacterized protein</fullName>
    </submittedName>
</protein>
<reference evidence="1" key="2">
    <citation type="submission" date="2023-04" db="EMBL/GenBank/DDBJ databases">
        <authorList>
            <person name="Bruccoleri R.E."/>
            <person name="Oakeley E.J."/>
            <person name="Faust A.-M."/>
            <person name="Dessus-Babus S."/>
            <person name="Altorfer M."/>
            <person name="Burckhardt D."/>
            <person name="Oertli M."/>
            <person name="Naumann U."/>
            <person name="Petersen F."/>
            <person name="Wong J."/>
        </authorList>
    </citation>
    <scope>NUCLEOTIDE SEQUENCE</scope>
    <source>
        <strain evidence="1">GSM-AAB239-AS_SAM_17_03QT</strain>
        <tissue evidence="1">Leaf</tissue>
    </source>
</reference>